<evidence type="ECO:0000259" key="6">
    <source>
        <dbReference type="Pfam" id="PF01494"/>
    </source>
</evidence>
<keyword evidence="5" id="KW-0503">Monooxygenase</keyword>
<dbReference type="GO" id="GO:0004497">
    <property type="term" value="F:monooxygenase activity"/>
    <property type="evidence" value="ECO:0007669"/>
    <property type="project" value="UniProtKB-KW"/>
</dbReference>
<dbReference type="SUPFAM" id="SSF160104">
    <property type="entry name" value="Acetoacetate decarboxylase-like"/>
    <property type="match status" value="1"/>
</dbReference>
<reference evidence="7" key="1">
    <citation type="journal article" date="2020" name="Stud. Mycol.">
        <title>101 Dothideomycetes genomes: a test case for predicting lifestyles and emergence of pathogens.</title>
        <authorList>
            <person name="Haridas S."/>
            <person name="Albert R."/>
            <person name="Binder M."/>
            <person name="Bloem J."/>
            <person name="Labutti K."/>
            <person name="Salamov A."/>
            <person name="Andreopoulos B."/>
            <person name="Baker S."/>
            <person name="Barry K."/>
            <person name="Bills G."/>
            <person name="Bluhm B."/>
            <person name="Cannon C."/>
            <person name="Castanera R."/>
            <person name="Culley D."/>
            <person name="Daum C."/>
            <person name="Ezra D."/>
            <person name="Gonzalez J."/>
            <person name="Henrissat B."/>
            <person name="Kuo A."/>
            <person name="Liang C."/>
            <person name="Lipzen A."/>
            <person name="Lutzoni F."/>
            <person name="Magnuson J."/>
            <person name="Mondo S."/>
            <person name="Nolan M."/>
            <person name="Ohm R."/>
            <person name="Pangilinan J."/>
            <person name="Park H.-J."/>
            <person name="Ramirez L."/>
            <person name="Alfaro M."/>
            <person name="Sun H."/>
            <person name="Tritt A."/>
            <person name="Yoshinaga Y."/>
            <person name="Zwiers L.-H."/>
            <person name="Turgeon B."/>
            <person name="Goodwin S."/>
            <person name="Spatafora J."/>
            <person name="Crous P."/>
            <person name="Grigoriev I."/>
        </authorList>
    </citation>
    <scope>NUCLEOTIDE SEQUENCE</scope>
    <source>
        <strain evidence="7">CBS 109.77</strain>
    </source>
</reference>
<dbReference type="Pfam" id="PF01494">
    <property type="entry name" value="FAD_binding_3"/>
    <property type="match status" value="1"/>
</dbReference>
<dbReference type="OrthoDB" id="1047367at2759"/>
<dbReference type="Gene3D" id="3.50.50.60">
    <property type="entry name" value="FAD/NAD(P)-binding domain"/>
    <property type="match status" value="1"/>
</dbReference>
<keyword evidence="8" id="KW-1185">Reference proteome</keyword>
<comment type="similarity">
    <text evidence="1">Belongs to the paxM FAD-dependent monooxygenase family.</text>
</comment>
<dbReference type="InterPro" id="IPR023375">
    <property type="entry name" value="ADC_dom_sf"/>
</dbReference>
<evidence type="ECO:0000256" key="1">
    <source>
        <dbReference type="ARBA" id="ARBA00007992"/>
    </source>
</evidence>
<proteinExistence type="inferred from homology"/>
<dbReference type="Pfam" id="PF06314">
    <property type="entry name" value="ADC"/>
    <property type="match status" value="1"/>
</dbReference>
<protein>
    <submittedName>
        <fullName evidence="7">FAD binding domain-containing protein</fullName>
    </submittedName>
</protein>
<dbReference type="PANTHER" id="PTHR13789">
    <property type="entry name" value="MONOOXYGENASE"/>
    <property type="match status" value="1"/>
</dbReference>
<dbReference type="InterPro" id="IPR010451">
    <property type="entry name" value="Acetoacetate_decarboxylase"/>
</dbReference>
<dbReference type="InterPro" id="IPR036188">
    <property type="entry name" value="FAD/NAD-bd_sf"/>
</dbReference>
<evidence type="ECO:0000256" key="5">
    <source>
        <dbReference type="ARBA" id="ARBA00023033"/>
    </source>
</evidence>
<evidence type="ECO:0000256" key="2">
    <source>
        <dbReference type="ARBA" id="ARBA00022630"/>
    </source>
</evidence>
<keyword evidence="4" id="KW-0560">Oxidoreductase</keyword>
<dbReference type="InterPro" id="IPR002938">
    <property type="entry name" value="FAD-bd"/>
</dbReference>
<dbReference type="AlphaFoldDB" id="A0A6A6XR35"/>
<dbReference type="Gene3D" id="2.40.400.10">
    <property type="entry name" value="Acetoacetate decarboxylase-like"/>
    <property type="match status" value="1"/>
</dbReference>
<sequence>MTTSYGTNEANRQDTIVANGATKIAALKVLIVGAGIGGLTAVIALRKEGHDVQVFEQSAFAREAGAAIHLAPNANGVLRRLGIFAESFGANSMDRLTEFTSSGEKQRSIDLREPNKQWQHPWHLAHRIDLHNNLKLAATDPHGKGSVQIHTSSKVTNVDPMSASVTLENGARFQGDLVIGADGVHSVARKSIPESNFKPFGSGKSAFRFLVPRKLAQEDPTTQQFLQNDGELLIWYANDRRIVMYPTSNNTVLNFVCVHPEAETEEQSGENWNQTGDLDLLLKVYSTFDSAVLKLLGKAEPGSIKVWKLLDMDVIPSWTNERLALLGDSAHPFLPHQGQGAGVAIEDAAALAVVLPMGTKPEEVVERLKLYQDIRVDRANKIQAHSRLAGGDSDSHFKIDMYGFTNYHFGHDEYDNATQRFREWQWKRKPNLYWRMPIAFGPMPGPRQTHLGVPRNGNESTFTTASIKFKTSRTLLQNLFPPGRSGWRFKNPGTIAYASFSQTTLGKMEWLGGSGYNHIGLYIHGVEYEKKDGSTVSGSYLPLLFENLTDPIVSGREELGMPKLYTSIDVYNRSKSYRIRTGWEGAFWGEFHLEDLAEVDPSSEKGAISGEADAGILAYRYIPKSGFQNKGLSAEEHVIWDSFDAATTTPRPQKIYKAGKASFKIDALNWEELPTLHHIISRLAELPVYEVVGGKVVEGVGVPDVSTAGPIE</sequence>
<dbReference type="InterPro" id="IPR050493">
    <property type="entry name" value="FAD-dep_Monooxygenase_BioMet"/>
</dbReference>
<dbReference type="EMBL" id="MU001784">
    <property type="protein sequence ID" value="KAF2798425.1"/>
    <property type="molecule type" value="Genomic_DNA"/>
</dbReference>
<name>A0A6A6XR35_9PLEO</name>
<organism evidence="7 8">
    <name type="scientific">Melanomma pulvis-pyrius CBS 109.77</name>
    <dbReference type="NCBI Taxonomy" id="1314802"/>
    <lineage>
        <taxon>Eukaryota</taxon>
        <taxon>Fungi</taxon>
        <taxon>Dikarya</taxon>
        <taxon>Ascomycota</taxon>
        <taxon>Pezizomycotina</taxon>
        <taxon>Dothideomycetes</taxon>
        <taxon>Pleosporomycetidae</taxon>
        <taxon>Pleosporales</taxon>
        <taxon>Melanommataceae</taxon>
        <taxon>Melanomma</taxon>
    </lineage>
</organism>
<evidence type="ECO:0000313" key="7">
    <source>
        <dbReference type="EMBL" id="KAF2798425.1"/>
    </source>
</evidence>
<dbReference type="PRINTS" id="PR00420">
    <property type="entry name" value="RNGMNOXGNASE"/>
</dbReference>
<keyword evidence="3" id="KW-0274">FAD</keyword>
<dbReference type="SUPFAM" id="SSF54373">
    <property type="entry name" value="FAD-linked reductases, C-terminal domain"/>
    <property type="match status" value="1"/>
</dbReference>
<gene>
    <name evidence="7" type="ORF">K505DRAFT_371725</name>
</gene>
<dbReference type="GO" id="GO:0071949">
    <property type="term" value="F:FAD binding"/>
    <property type="evidence" value="ECO:0007669"/>
    <property type="project" value="InterPro"/>
</dbReference>
<evidence type="ECO:0000256" key="4">
    <source>
        <dbReference type="ARBA" id="ARBA00023002"/>
    </source>
</evidence>
<keyword evidence="2" id="KW-0285">Flavoprotein</keyword>
<dbReference type="PANTHER" id="PTHR13789:SF261">
    <property type="entry name" value="HYDROXYLASE, PUTATIVE (AFU_ORTHOLOGUE AFUA_7G00590)-RELATED"/>
    <property type="match status" value="1"/>
</dbReference>
<dbReference type="FunFam" id="2.40.400.10:FF:000001">
    <property type="entry name" value="FAD binding domain protein"/>
    <property type="match status" value="1"/>
</dbReference>
<accession>A0A6A6XR35</accession>
<evidence type="ECO:0000313" key="8">
    <source>
        <dbReference type="Proteomes" id="UP000799757"/>
    </source>
</evidence>
<dbReference type="GO" id="GO:0016829">
    <property type="term" value="F:lyase activity"/>
    <property type="evidence" value="ECO:0007669"/>
    <property type="project" value="InterPro"/>
</dbReference>
<feature type="domain" description="FAD-binding" evidence="6">
    <location>
        <begin position="28"/>
        <end position="382"/>
    </location>
</feature>
<dbReference type="FunFam" id="3.50.50.60:FF:000296">
    <property type="entry name" value="Salicylate hydroxylase, putative"/>
    <property type="match status" value="1"/>
</dbReference>
<evidence type="ECO:0000256" key="3">
    <source>
        <dbReference type="ARBA" id="ARBA00022827"/>
    </source>
</evidence>
<dbReference type="SUPFAM" id="SSF51905">
    <property type="entry name" value="FAD/NAD(P)-binding domain"/>
    <property type="match status" value="1"/>
</dbReference>
<dbReference type="Proteomes" id="UP000799757">
    <property type="component" value="Unassembled WGS sequence"/>
</dbReference>